<proteinExistence type="predicted"/>
<dbReference type="SUPFAM" id="SSF140683">
    <property type="entry name" value="SP0561-like"/>
    <property type="match status" value="1"/>
</dbReference>
<reference evidence="1" key="1">
    <citation type="journal article" date="2020" name="mSystems">
        <title>Genome- and Community-Level Interaction Insights into Carbon Utilization and Element Cycling Functions of Hydrothermarchaeota in Hydrothermal Sediment.</title>
        <authorList>
            <person name="Zhou Z."/>
            <person name="Liu Y."/>
            <person name="Xu W."/>
            <person name="Pan J."/>
            <person name="Luo Z.H."/>
            <person name="Li M."/>
        </authorList>
    </citation>
    <scope>NUCLEOTIDE SEQUENCE [LARGE SCALE GENOMIC DNA]</scope>
    <source>
        <strain evidence="1">SpSt-258</strain>
    </source>
</reference>
<dbReference type="Gene3D" id="1.10.3910.10">
    <property type="entry name" value="SP0561-like"/>
    <property type="match status" value="1"/>
</dbReference>
<evidence type="ECO:0000313" key="1">
    <source>
        <dbReference type="EMBL" id="HDY58129.1"/>
    </source>
</evidence>
<dbReference type="EMBL" id="DSKY01000003">
    <property type="protein sequence ID" value="HDY58129.1"/>
    <property type="molecule type" value="Genomic_DNA"/>
</dbReference>
<comment type="caution">
    <text evidence="1">The sequence shown here is derived from an EMBL/GenBank/DDBJ whole genome shotgun (WGS) entry which is preliminary data.</text>
</comment>
<sequence>MITGESRIEDILRNSPEKARIFVEFGVPCIVCGEPFWGTVRELCERYQVDVNMLLKKLNEDRKGA</sequence>
<dbReference type="AlphaFoldDB" id="A0A7V0Z3Z1"/>
<dbReference type="InterPro" id="IPR023883">
    <property type="entry name" value="CHP03980_redox-disulphide"/>
</dbReference>
<name>A0A7V0Z3Z1_UNCW3</name>
<organism evidence="1">
    <name type="scientific">candidate division WOR-3 bacterium</name>
    <dbReference type="NCBI Taxonomy" id="2052148"/>
    <lineage>
        <taxon>Bacteria</taxon>
        <taxon>Bacteria division WOR-3</taxon>
    </lineage>
</organism>
<dbReference type="PANTHER" id="PTHR39341">
    <property type="entry name" value="BSL7085 PROTEIN"/>
    <property type="match status" value="1"/>
</dbReference>
<accession>A0A7V0Z3Z1</accession>
<dbReference type="InterPro" id="IPR038062">
    <property type="entry name" value="ScdA-like_N_sf"/>
</dbReference>
<dbReference type="PANTHER" id="PTHR39341:SF1">
    <property type="entry name" value="DUF1858 DOMAIN-CONTAINING PROTEIN"/>
    <property type="match status" value="1"/>
</dbReference>
<protein>
    <submittedName>
        <fullName evidence="1">DUF1858 domain-containing protein</fullName>
    </submittedName>
</protein>
<gene>
    <name evidence="1" type="ORF">ENP86_01020</name>
</gene>